<organism evidence="1 2">
    <name type="scientific">Funneliformis geosporum</name>
    <dbReference type="NCBI Taxonomy" id="1117311"/>
    <lineage>
        <taxon>Eukaryota</taxon>
        <taxon>Fungi</taxon>
        <taxon>Fungi incertae sedis</taxon>
        <taxon>Mucoromycota</taxon>
        <taxon>Glomeromycotina</taxon>
        <taxon>Glomeromycetes</taxon>
        <taxon>Glomerales</taxon>
        <taxon>Glomeraceae</taxon>
        <taxon>Funneliformis</taxon>
    </lineage>
</organism>
<keyword evidence="2" id="KW-1185">Reference proteome</keyword>
<proteinExistence type="predicted"/>
<evidence type="ECO:0000313" key="2">
    <source>
        <dbReference type="Proteomes" id="UP001153678"/>
    </source>
</evidence>
<comment type="caution">
    <text evidence="1">The sequence shown here is derived from an EMBL/GenBank/DDBJ whole genome shotgun (WGS) entry which is preliminary data.</text>
</comment>
<dbReference type="AlphaFoldDB" id="A0A9W4WQD6"/>
<dbReference type="Proteomes" id="UP001153678">
    <property type="component" value="Unassembled WGS sequence"/>
</dbReference>
<sequence length="519" mass="59739">MASTLIPECLIPIFKYLEDDPVLLFPCILVNRCWCQTAIPILWSNPFSLTKFDSRYGSRRMFSLINTFISTLSQESKNTLITHEIKIPEVANLTFDYPSFLRVIDMLCIDLAVKDWFAHPNYGKISYTSTQIKLLLSILTTHLLHNSSFIDTLKISHTTIIKTTGTTSDIILDIIHQIPKTTKNCFSNLKEFQYNSDTPIMEDLFLKLSHITNSIERICFTIYKNMTISALTLLKTQRNLKELTIQYHIMYDILIDQFAISTFLDKSNTLTHLTLEKLFFPLNYLENFKTLQELSLTDCGYHDYNINDWLTFSLITLPNLKKLVYKNPNPIYLDIFAKFISNTNINYHFGSKLSQIIIQCCKFQNPDNSNLLLSSISSNCPLLSFYSGPISSKNTLELSQLLISCPFIKNLRLHPLTSICSLNNTLIPEIRSSFDPLLLELCKAPLLHLDTLTIVHGWKIQSNIFEDFLKVRQNNGNIDGILRGFNFYWNNTVVIGDLVKICEEYPDIIKCYGEFNGII</sequence>
<accession>A0A9W4WQD6</accession>
<reference evidence="1" key="1">
    <citation type="submission" date="2022-08" db="EMBL/GenBank/DDBJ databases">
        <authorList>
            <person name="Kallberg Y."/>
            <person name="Tangrot J."/>
            <person name="Rosling A."/>
        </authorList>
    </citation>
    <scope>NUCLEOTIDE SEQUENCE</scope>
    <source>
        <strain evidence="1">Wild A</strain>
    </source>
</reference>
<name>A0A9W4WQD6_9GLOM</name>
<dbReference type="OrthoDB" id="2344632at2759"/>
<evidence type="ECO:0000313" key="1">
    <source>
        <dbReference type="EMBL" id="CAI2164200.1"/>
    </source>
</evidence>
<protein>
    <submittedName>
        <fullName evidence="1">6484_t:CDS:1</fullName>
    </submittedName>
</protein>
<gene>
    <name evidence="1" type="ORF">FWILDA_LOCUS1446</name>
</gene>
<dbReference type="EMBL" id="CAMKVN010000139">
    <property type="protein sequence ID" value="CAI2164200.1"/>
    <property type="molecule type" value="Genomic_DNA"/>
</dbReference>